<name>A0A7D7ABZ9_9CLOT</name>
<dbReference type="InterPro" id="IPR011060">
    <property type="entry name" value="RibuloseP-bd_barrel"/>
</dbReference>
<keyword evidence="7 9" id="KW-0057">Aromatic amino acid biosynthesis</keyword>
<evidence type="ECO:0000256" key="6">
    <source>
        <dbReference type="ARBA" id="ARBA00022822"/>
    </source>
</evidence>
<evidence type="ECO:0000256" key="4">
    <source>
        <dbReference type="ARBA" id="ARBA00022272"/>
    </source>
</evidence>
<comment type="pathway">
    <text evidence="2 9">Amino-acid biosynthesis; L-tryptophan biosynthesis; L-tryptophan from chorismate: step 3/5.</text>
</comment>
<dbReference type="KEGG" id="cint:HZF06_17185"/>
<dbReference type="SUPFAM" id="SSF51366">
    <property type="entry name" value="Ribulose-phoshate binding barrel"/>
    <property type="match status" value="1"/>
</dbReference>
<evidence type="ECO:0000313" key="11">
    <source>
        <dbReference type="EMBL" id="QLY78804.1"/>
    </source>
</evidence>
<dbReference type="UniPathway" id="UPA00035">
    <property type="reaction ID" value="UER00042"/>
</dbReference>
<dbReference type="Proteomes" id="UP000512286">
    <property type="component" value="Chromosome"/>
</dbReference>
<evidence type="ECO:0000259" key="10">
    <source>
        <dbReference type="Pfam" id="PF00697"/>
    </source>
</evidence>
<dbReference type="PANTHER" id="PTHR42894:SF1">
    <property type="entry name" value="N-(5'-PHOSPHORIBOSYL)ANTHRANILATE ISOMERASE"/>
    <property type="match status" value="1"/>
</dbReference>
<dbReference type="HAMAP" id="MF_00135">
    <property type="entry name" value="PRAI"/>
    <property type="match status" value="1"/>
</dbReference>
<dbReference type="Gene3D" id="3.20.20.70">
    <property type="entry name" value="Aldolase class I"/>
    <property type="match status" value="1"/>
</dbReference>
<dbReference type="CDD" id="cd00405">
    <property type="entry name" value="PRAI"/>
    <property type="match status" value="1"/>
</dbReference>
<dbReference type="GO" id="GO:0000162">
    <property type="term" value="P:L-tryptophan biosynthetic process"/>
    <property type="evidence" value="ECO:0007669"/>
    <property type="project" value="UniProtKB-UniRule"/>
</dbReference>
<keyword evidence="5 9" id="KW-0028">Amino-acid biosynthesis</keyword>
<dbReference type="InterPro" id="IPR044643">
    <property type="entry name" value="TrpF_fam"/>
</dbReference>
<reference evidence="11 12" key="1">
    <citation type="submission" date="2020-07" db="EMBL/GenBank/DDBJ databases">
        <title>Electron transfer.</title>
        <authorList>
            <person name="Huang L."/>
            <person name="Liu X."/>
            <person name="Zhou S."/>
        </authorList>
    </citation>
    <scope>NUCLEOTIDE SEQUENCE [LARGE SCALE GENOMIC DNA]</scope>
    <source>
        <strain evidence="11 12">Lx1</strain>
    </source>
</reference>
<dbReference type="InterPro" id="IPR001240">
    <property type="entry name" value="PRAI_dom"/>
</dbReference>
<evidence type="ECO:0000256" key="1">
    <source>
        <dbReference type="ARBA" id="ARBA00001164"/>
    </source>
</evidence>
<dbReference type="InterPro" id="IPR013785">
    <property type="entry name" value="Aldolase_TIM"/>
</dbReference>
<dbReference type="EC" id="5.3.1.24" evidence="3 9"/>
<dbReference type="EMBL" id="CP059378">
    <property type="protein sequence ID" value="QLY78804.1"/>
    <property type="molecule type" value="Genomic_DNA"/>
</dbReference>
<dbReference type="RefSeq" id="WP_181601087.1">
    <property type="nucleotide sequence ID" value="NZ_CP059378.1"/>
</dbReference>
<evidence type="ECO:0000313" key="12">
    <source>
        <dbReference type="Proteomes" id="UP000512286"/>
    </source>
</evidence>
<accession>A0A7D7ABZ9</accession>
<dbReference type="AlphaFoldDB" id="A0A7D7ABZ9"/>
<organism evidence="11 12">
    <name type="scientific">Clostridium intestinale</name>
    <dbReference type="NCBI Taxonomy" id="36845"/>
    <lineage>
        <taxon>Bacteria</taxon>
        <taxon>Bacillati</taxon>
        <taxon>Bacillota</taxon>
        <taxon>Clostridia</taxon>
        <taxon>Eubacteriales</taxon>
        <taxon>Clostridiaceae</taxon>
        <taxon>Clostridium</taxon>
    </lineage>
</organism>
<proteinExistence type="inferred from homology"/>
<evidence type="ECO:0000256" key="3">
    <source>
        <dbReference type="ARBA" id="ARBA00012572"/>
    </source>
</evidence>
<gene>
    <name evidence="9" type="primary">trpF</name>
    <name evidence="11" type="ORF">HZF06_17185</name>
</gene>
<sequence>MTKIKICGIRDIEIGKYVEELGVDALGFILCPSKRRINLDTLKAITPELGNKVEKVGVFVNQSEDEIKKYYYEGGLSMVQLHGDEDENFIKKLPFKVIKAFNVGTLEDIKKALNYDVPFILLEGKGFLKGGNGNKLSSELLEFLGTVNKKDRERIILAGGLSSENVLNAIDIAKPCMVDVSSSVEVDGVKNKQKIKEFIEIVRGHK</sequence>
<evidence type="ECO:0000256" key="9">
    <source>
        <dbReference type="HAMAP-Rule" id="MF_00135"/>
    </source>
</evidence>
<evidence type="ECO:0000256" key="8">
    <source>
        <dbReference type="ARBA" id="ARBA00023235"/>
    </source>
</evidence>
<dbReference type="Pfam" id="PF00697">
    <property type="entry name" value="PRAI"/>
    <property type="match status" value="1"/>
</dbReference>
<comment type="similarity">
    <text evidence="9">Belongs to the TrpF family.</text>
</comment>
<protein>
    <recommendedName>
        <fullName evidence="4 9">N-(5'-phosphoribosyl)anthranilate isomerase</fullName>
        <shortName evidence="9">PRAI</shortName>
        <ecNumber evidence="3 9">5.3.1.24</ecNumber>
    </recommendedName>
</protein>
<feature type="domain" description="N-(5'phosphoribosyl) anthranilate isomerase (PRAI)" evidence="10">
    <location>
        <begin position="5"/>
        <end position="200"/>
    </location>
</feature>
<dbReference type="PANTHER" id="PTHR42894">
    <property type="entry name" value="N-(5'-PHOSPHORIBOSYL)ANTHRANILATE ISOMERASE"/>
    <property type="match status" value="1"/>
</dbReference>
<evidence type="ECO:0000256" key="5">
    <source>
        <dbReference type="ARBA" id="ARBA00022605"/>
    </source>
</evidence>
<dbReference type="GO" id="GO:0004640">
    <property type="term" value="F:phosphoribosylanthranilate isomerase activity"/>
    <property type="evidence" value="ECO:0007669"/>
    <property type="project" value="UniProtKB-UniRule"/>
</dbReference>
<keyword evidence="6 9" id="KW-0822">Tryptophan biosynthesis</keyword>
<evidence type="ECO:0000256" key="2">
    <source>
        <dbReference type="ARBA" id="ARBA00004664"/>
    </source>
</evidence>
<evidence type="ECO:0000256" key="7">
    <source>
        <dbReference type="ARBA" id="ARBA00023141"/>
    </source>
</evidence>
<keyword evidence="8 9" id="KW-0413">Isomerase</keyword>
<comment type="catalytic activity">
    <reaction evidence="1 9">
        <text>N-(5-phospho-beta-D-ribosyl)anthranilate = 1-(2-carboxyphenylamino)-1-deoxy-D-ribulose 5-phosphate</text>
        <dbReference type="Rhea" id="RHEA:21540"/>
        <dbReference type="ChEBI" id="CHEBI:18277"/>
        <dbReference type="ChEBI" id="CHEBI:58613"/>
        <dbReference type="EC" id="5.3.1.24"/>
    </reaction>
</comment>